<dbReference type="PANTHER" id="PTHR47782">
    <property type="entry name" value="ZN(II)2CYS6 TRANSCRIPTION FACTOR (EUROFUNG)-RELATED"/>
    <property type="match status" value="1"/>
</dbReference>
<evidence type="ECO:0000313" key="10">
    <source>
        <dbReference type="EMBL" id="KAK5175660.1"/>
    </source>
</evidence>
<feature type="region of interest" description="Disordered" evidence="8">
    <location>
        <begin position="203"/>
        <end position="229"/>
    </location>
</feature>
<evidence type="ECO:0000256" key="8">
    <source>
        <dbReference type="SAM" id="MobiDB-lite"/>
    </source>
</evidence>
<dbReference type="GO" id="GO:0043565">
    <property type="term" value="F:sequence-specific DNA binding"/>
    <property type="evidence" value="ECO:0007669"/>
    <property type="project" value="TreeGrafter"/>
</dbReference>
<dbReference type="InterPro" id="IPR052202">
    <property type="entry name" value="Yeast_MetPath_Reg"/>
</dbReference>
<gene>
    <name evidence="10" type="ORF">LTR77_000799</name>
</gene>
<dbReference type="SMART" id="SM00066">
    <property type="entry name" value="GAL4"/>
    <property type="match status" value="1"/>
</dbReference>
<protein>
    <recommendedName>
        <fullName evidence="9">Zn(2)-C6 fungal-type domain-containing protein</fullName>
    </recommendedName>
</protein>
<keyword evidence="3" id="KW-0862">Zinc</keyword>
<dbReference type="InterPro" id="IPR007219">
    <property type="entry name" value="XnlR_reg_dom"/>
</dbReference>
<dbReference type="GO" id="GO:0000981">
    <property type="term" value="F:DNA-binding transcription factor activity, RNA polymerase II-specific"/>
    <property type="evidence" value="ECO:0007669"/>
    <property type="project" value="InterPro"/>
</dbReference>
<dbReference type="CDD" id="cd14723">
    <property type="entry name" value="ZIP_Ppr1"/>
    <property type="match status" value="1"/>
</dbReference>
<dbReference type="RefSeq" id="XP_064664298.1">
    <property type="nucleotide sequence ID" value="XM_064798064.1"/>
</dbReference>
<dbReference type="Pfam" id="PF00172">
    <property type="entry name" value="Zn_clus"/>
    <property type="match status" value="1"/>
</dbReference>
<evidence type="ECO:0000256" key="4">
    <source>
        <dbReference type="ARBA" id="ARBA00023015"/>
    </source>
</evidence>
<evidence type="ECO:0000256" key="2">
    <source>
        <dbReference type="ARBA" id="ARBA00022723"/>
    </source>
</evidence>
<feature type="compositionally biased region" description="Polar residues" evidence="8">
    <location>
        <begin position="845"/>
        <end position="881"/>
    </location>
</feature>
<dbReference type="GO" id="GO:0008270">
    <property type="term" value="F:zinc ion binding"/>
    <property type="evidence" value="ECO:0007669"/>
    <property type="project" value="InterPro"/>
</dbReference>
<dbReference type="AlphaFoldDB" id="A0AAV9PSC8"/>
<evidence type="ECO:0000259" key="9">
    <source>
        <dbReference type="PROSITE" id="PS50048"/>
    </source>
</evidence>
<dbReference type="PANTHER" id="PTHR47782:SF1">
    <property type="entry name" value="PYRIMIDINE PATHWAY REGULATORY PROTEIN 1"/>
    <property type="match status" value="1"/>
</dbReference>
<dbReference type="PROSITE" id="PS00463">
    <property type="entry name" value="ZN2_CY6_FUNGAL_1"/>
    <property type="match status" value="1"/>
</dbReference>
<sequence>MTSSAASKKRDRDSENSPAEQFGKGGEEGISTTNFRNVSACNRCRTRKNKCDQKLPRCSGCEKVNVKCVGFDPVSRRAIPRSYVYYLESRVRSLELLLQDNSIPVPLPEDNFAIDGSIQPGHNVPFPVLDEDPHTAGGAEAPVPEDAHPNLDPALRQPDDQLNRLVSDVGMVSVQGTSESRYLGSTSGISFARVVFAAVKSSVTQTPSEKGGRRLSKAPISDSAGGGGTTMRDSFFGLHTKPTITPAPFPEKAVGERLVRLYFEFANPQIPILHRVEFEALLNRVYATEPDKRTPRELYLVNVVFAIGSGIIMDSAETEDNFSATGSPVDADSPASKRQKMNRQQYQPEEYHSSAVVHLESFLGSSPAVEGGGGGLEELQAVLLLASLALLRPVAPGLWYIIGVAVRLAVDLGLHSEDIDQRLDNYVVDPKSAASKATGRKQWTRDLRRRLWWCVYTFDRLVSTCVGRPFGITDQVVTTEFPSMLEDKYITTNGFLVAPSEVKVPSYKLVSCHYFRLRLLQSEILQVLQARQAEKARMLGANQYNTYMNKGLTSPFLQKFDSYRDWRKDVDRRLWEWKESAPQQADTGVAFKPLFLELNYYQAIIMLYRQSLAVPEQLASEMSPSTGNDVHSPGALESEAKDDEQMVFMKVAQAGQMVLKLYRQLHRLKLVNYTFLATHHLFMSGISFLYAIWHSPLVRSQLSPEDVDYTVLSATSVLGDLTEKCPPAEACRDAFVRMSKATVAMAERTTGFGTQSTLSSRPLHDPHNYFENAFGAGQRAATPEAASRPPKRKTTMPKFDMNLKDLFDDEEISNRPWKHQMKLHGFPQRSKQSTEPPPANYAAPLSSSIPQQTPQYNDPQPSPAQTYASTSPSQSMHLGLSNQQPYAPFAETISQAQPDFSWDDMSFLDTFPVSDPTPGSWGGWSTGGMNELDLGFGTGGTGSYDTDGNWDPSGIDMFNGFFFGSDGGNAF</sequence>
<keyword evidence="2" id="KW-0479">Metal-binding</keyword>
<evidence type="ECO:0000256" key="1">
    <source>
        <dbReference type="ARBA" id="ARBA00004123"/>
    </source>
</evidence>
<dbReference type="SMART" id="SM00906">
    <property type="entry name" value="Fungal_trans"/>
    <property type="match status" value="1"/>
</dbReference>
<comment type="caution">
    <text evidence="10">The sequence shown here is derived from an EMBL/GenBank/DDBJ whole genome shotgun (WGS) entry which is preliminary data.</text>
</comment>
<dbReference type="PROSITE" id="PS50048">
    <property type="entry name" value="ZN2_CY6_FUNGAL_2"/>
    <property type="match status" value="1"/>
</dbReference>
<dbReference type="Gene3D" id="4.10.240.10">
    <property type="entry name" value="Zn(2)-C6 fungal-type DNA-binding domain"/>
    <property type="match status" value="1"/>
</dbReference>
<comment type="subcellular location">
    <subcellularLocation>
        <location evidence="1">Nucleus</location>
    </subcellularLocation>
</comment>
<evidence type="ECO:0000313" key="11">
    <source>
        <dbReference type="Proteomes" id="UP001337655"/>
    </source>
</evidence>
<reference evidence="10 11" key="1">
    <citation type="submission" date="2023-08" db="EMBL/GenBank/DDBJ databases">
        <title>Black Yeasts Isolated from many extreme environments.</title>
        <authorList>
            <person name="Coleine C."/>
            <person name="Stajich J.E."/>
            <person name="Selbmann L."/>
        </authorList>
    </citation>
    <scope>NUCLEOTIDE SEQUENCE [LARGE SCALE GENOMIC DNA]</scope>
    <source>
        <strain evidence="10 11">CCFEE 5935</strain>
    </source>
</reference>
<dbReference type="SUPFAM" id="SSF57701">
    <property type="entry name" value="Zn2/Cys6 DNA-binding domain"/>
    <property type="match status" value="1"/>
</dbReference>
<dbReference type="EMBL" id="JAVRRT010000001">
    <property type="protein sequence ID" value="KAK5175660.1"/>
    <property type="molecule type" value="Genomic_DNA"/>
</dbReference>
<evidence type="ECO:0000256" key="5">
    <source>
        <dbReference type="ARBA" id="ARBA00023125"/>
    </source>
</evidence>
<proteinExistence type="predicted"/>
<feature type="region of interest" description="Disordered" evidence="8">
    <location>
        <begin position="1"/>
        <end position="31"/>
    </location>
</feature>
<evidence type="ECO:0000256" key="3">
    <source>
        <dbReference type="ARBA" id="ARBA00022833"/>
    </source>
</evidence>
<keyword evidence="6" id="KW-0804">Transcription</keyword>
<accession>A0AAV9PSC8</accession>
<dbReference type="Proteomes" id="UP001337655">
    <property type="component" value="Unassembled WGS sequence"/>
</dbReference>
<name>A0AAV9PSC8_9PEZI</name>
<keyword evidence="11" id="KW-1185">Reference proteome</keyword>
<keyword evidence="4" id="KW-0805">Transcription regulation</keyword>
<organism evidence="10 11">
    <name type="scientific">Saxophila tyrrhenica</name>
    <dbReference type="NCBI Taxonomy" id="1690608"/>
    <lineage>
        <taxon>Eukaryota</taxon>
        <taxon>Fungi</taxon>
        <taxon>Dikarya</taxon>
        <taxon>Ascomycota</taxon>
        <taxon>Pezizomycotina</taxon>
        <taxon>Dothideomycetes</taxon>
        <taxon>Dothideomycetidae</taxon>
        <taxon>Mycosphaerellales</taxon>
        <taxon>Extremaceae</taxon>
        <taxon>Saxophila</taxon>
    </lineage>
</organism>
<feature type="region of interest" description="Disordered" evidence="8">
    <location>
        <begin position="322"/>
        <end position="347"/>
    </location>
</feature>
<dbReference type="GO" id="GO:0045944">
    <property type="term" value="P:positive regulation of transcription by RNA polymerase II"/>
    <property type="evidence" value="ECO:0007669"/>
    <property type="project" value="TreeGrafter"/>
</dbReference>
<feature type="region of interest" description="Disordered" evidence="8">
    <location>
        <begin position="820"/>
        <end position="881"/>
    </location>
</feature>
<dbReference type="CDD" id="cd00067">
    <property type="entry name" value="GAL4"/>
    <property type="match status" value="1"/>
</dbReference>
<evidence type="ECO:0000256" key="7">
    <source>
        <dbReference type="ARBA" id="ARBA00023242"/>
    </source>
</evidence>
<dbReference type="GO" id="GO:0005634">
    <property type="term" value="C:nucleus"/>
    <property type="evidence" value="ECO:0007669"/>
    <property type="project" value="UniProtKB-SubCell"/>
</dbReference>
<dbReference type="Pfam" id="PF04082">
    <property type="entry name" value="Fungal_trans"/>
    <property type="match status" value="1"/>
</dbReference>
<dbReference type="CDD" id="cd12148">
    <property type="entry name" value="fungal_TF_MHR"/>
    <property type="match status" value="1"/>
</dbReference>
<keyword evidence="7" id="KW-0539">Nucleus</keyword>
<dbReference type="GO" id="GO:0006351">
    <property type="term" value="P:DNA-templated transcription"/>
    <property type="evidence" value="ECO:0007669"/>
    <property type="project" value="InterPro"/>
</dbReference>
<feature type="domain" description="Zn(2)-C6 fungal-type" evidence="9">
    <location>
        <begin position="40"/>
        <end position="69"/>
    </location>
</feature>
<keyword evidence="5" id="KW-0238">DNA-binding</keyword>
<dbReference type="GeneID" id="89922149"/>
<dbReference type="InterPro" id="IPR036864">
    <property type="entry name" value="Zn2-C6_fun-type_DNA-bd_sf"/>
</dbReference>
<dbReference type="InterPro" id="IPR001138">
    <property type="entry name" value="Zn2Cys6_DnaBD"/>
</dbReference>
<feature type="region of interest" description="Disordered" evidence="8">
    <location>
        <begin position="777"/>
        <end position="802"/>
    </location>
</feature>
<evidence type="ECO:0000256" key="6">
    <source>
        <dbReference type="ARBA" id="ARBA00023163"/>
    </source>
</evidence>